<comment type="caution">
    <text evidence="1">The sequence shown here is derived from an EMBL/GenBank/DDBJ whole genome shotgun (WGS) entry which is preliminary data.</text>
</comment>
<name>A0ABR3APE0_PHYBL</name>
<keyword evidence="2" id="KW-1185">Reference proteome</keyword>
<protein>
    <submittedName>
        <fullName evidence="1">Uncharacterized protein</fullName>
    </submittedName>
</protein>
<organism evidence="1 2">
    <name type="scientific">Phycomyces blakesleeanus</name>
    <dbReference type="NCBI Taxonomy" id="4837"/>
    <lineage>
        <taxon>Eukaryota</taxon>
        <taxon>Fungi</taxon>
        <taxon>Fungi incertae sedis</taxon>
        <taxon>Mucoromycota</taxon>
        <taxon>Mucoromycotina</taxon>
        <taxon>Mucoromycetes</taxon>
        <taxon>Mucorales</taxon>
        <taxon>Phycomycetaceae</taxon>
        <taxon>Phycomyces</taxon>
    </lineage>
</organism>
<evidence type="ECO:0000313" key="1">
    <source>
        <dbReference type="EMBL" id="KAL0078538.1"/>
    </source>
</evidence>
<dbReference type="EMBL" id="JBCLYO010000024">
    <property type="protein sequence ID" value="KAL0078538.1"/>
    <property type="molecule type" value="Genomic_DNA"/>
</dbReference>
<gene>
    <name evidence="1" type="ORF">J3Q64DRAFT_1702361</name>
</gene>
<sequence length="103" mass="12248">MSIVQYRNLYVYLKLYTTRYLSSDSLPAPYFEEQLRNFWSLNSFGWAQIVLSRMEVSNATWFMLRKFINLITHLSLSLDSFKIAAYVLMRFLIKNSLVWGDSD</sequence>
<proteinExistence type="predicted"/>
<accession>A0ABR3APE0</accession>
<dbReference type="Proteomes" id="UP001448207">
    <property type="component" value="Unassembled WGS sequence"/>
</dbReference>
<evidence type="ECO:0000313" key="2">
    <source>
        <dbReference type="Proteomes" id="UP001448207"/>
    </source>
</evidence>
<reference evidence="1 2" key="1">
    <citation type="submission" date="2024-04" db="EMBL/GenBank/DDBJ databases">
        <title>Symmetric and asymmetric DNA N6-adenine methylation regulates different biological responses in Mucorales.</title>
        <authorList>
            <consortium name="Lawrence Berkeley National Laboratory"/>
            <person name="Lax C."/>
            <person name="Mondo S.J."/>
            <person name="Osorio-Concepcion M."/>
            <person name="Muszewska A."/>
            <person name="Corrochano-Luque M."/>
            <person name="Gutierrez G."/>
            <person name="Riley R."/>
            <person name="Lipzen A."/>
            <person name="Guo J."/>
            <person name="Hundley H."/>
            <person name="Amirebrahimi M."/>
            <person name="Ng V."/>
            <person name="Lorenzo-Gutierrez D."/>
            <person name="Binder U."/>
            <person name="Yang J."/>
            <person name="Song Y."/>
            <person name="Canovas D."/>
            <person name="Navarro E."/>
            <person name="Freitag M."/>
            <person name="Gabaldon T."/>
            <person name="Grigoriev I.V."/>
            <person name="Corrochano L.M."/>
            <person name="Nicolas F.E."/>
            <person name="Garre V."/>
        </authorList>
    </citation>
    <scope>NUCLEOTIDE SEQUENCE [LARGE SCALE GENOMIC DNA]</scope>
    <source>
        <strain evidence="1 2">L51</strain>
    </source>
</reference>